<protein>
    <submittedName>
        <fullName evidence="2">Uncharacterized protein</fullName>
    </submittedName>
</protein>
<accession>A0ABP8DZN1</accession>
<feature type="compositionally biased region" description="Low complexity" evidence="1">
    <location>
        <begin position="45"/>
        <end position="65"/>
    </location>
</feature>
<proteinExistence type="predicted"/>
<dbReference type="Proteomes" id="UP001501594">
    <property type="component" value="Unassembled WGS sequence"/>
</dbReference>
<keyword evidence="3" id="KW-1185">Reference proteome</keyword>
<gene>
    <name evidence="2" type="ORF">GCM10022256_10100</name>
</gene>
<name>A0ABP8DZN1_9MICO</name>
<organism evidence="2 3">
    <name type="scientific">Frondihabitans peucedani</name>
    <dbReference type="NCBI Taxonomy" id="598626"/>
    <lineage>
        <taxon>Bacteria</taxon>
        <taxon>Bacillati</taxon>
        <taxon>Actinomycetota</taxon>
        <taxon>Actinomycetes</taxon>
        <taxon>Micrococcales</taxon>
        <taxon>Microbacteriaceae</taxon>
        <taxon>Frondihabitans</taxon>
    </lineage>
</organism>
<dbReference type="EMBL" id="BAABAU010000001">
    <property type="protein sequence ID" value="GAA4265398.1"/>
    <property type="molecule type" value="Genomic_DNA"/>
</dbReference>
<evidence type="ECO:0000313" key="2">
    <source>
        <dbReference type="EMBL" id="GAA4265398.1"/>
    </source>
</evidence>
<comment type="caution">
    <text evidence="2">The sequence shown here is derived from an EMBL/GenBank/DDBJ whole genome shotgun (WGS) entry which is preliminary data.</text>
</comment>
<reference evidence="3" key="1">
    <citation type="journal article" date="2019" name="Int. J. Syst. Evol. Microbiol.">
        <title>The Global Catalogue of Microorganisms (GCM) 10K type strain sequencing project: providing services to taxonomists for standard genome sequencing and annotation.</title>
        <authorList>
            <consortium name="The Broad Institute Genomics Platform"/>
            <consortium name="The Broad Institute Genome Sequencing Center for Infectious Disease"/>
            <person name="Wu L."/>
            <person name="Ma J."/>
        </authorList>
    </citation>
    <scope>NUCLEOTIDE SEQUENCE [LARGE SCALE GENOMIC DNA]</scope>
    <source>
        <strain evidence="3">JCM 17442</strain>
    </source>
</reference>
<feature type="region of interest" description="Disordered" evidence="1">
    <location>
        <begin position="1"/>
        <end position="65"/>
    </location>
</feature>
<evidence type="ECO:0000313" key="3">
    <source>
        <dbReference type="Proteomes" id="UP001501594"/>
    </source>
</evidence>
<evidence type="ECO:0000256" key="1">
    <source>
        <dbReference type="SAM" id="MobiDB-lite"/>
    </source>
</evidence>
<sequence>MSEADFMVAQSESLPMTRATRGDGVEEDDAADDGAVVGADDEGAEVTGAPAGTADSSGSGSTQSG</sequence>